<name>A0A0D2F4W5_9EURO</name>
<protein>
    <submittedName>
        <fullName evidence="2">Uncharacterized protein</fullName>
    </submittedName>
</protein>
<proteinExistence type="predicted"/>
<keyword evidence="1" id="KW-1133">Transmembrane helix</keyword>
<reference evidence="2 3" key="1">
    <citation type="submission" date="2015-01" db="EMBL/GenBank/DDBJ databases">
        <title>The Genome Sequence of Capronia semiimmersa CBS27337.</title>
        <authorList>
            <consortium name="The Broad Institute Genomics Platform"/>
            <person name="Cuomo C."/>
            <person name="de Hoog S."/>
            <person name="Gorbushina A."/>
            <person name="Stielow B."/>
            <person name="Teixiera M."/>
            <person name="Abouelleil A."/>
            <person name="Chapman S.B."/>
            <person name="Priest M."/>
            <person name="Young S.K."/>
            <person name="Wortman J."/>
            <person name="Nusbaum C."/>
            <person name="Birren B."/>
        </authorList>
    </citation>
    <scope>NUCLEOTIDE SEQUENCE [LARGE SCALE GENOMIC DNA]</scope>
    <source>
        <strain evidence="2 3">CBS 27337</strain>
    </source>
</reference>
<evidence type="ECO:0000256" key="1">
    <source>
        <dbReference type="SAM" id="Phobius"/>
    </source>
</evidence>
<organism evidence="2 3">
    <name type="scientific">Phialophora macrospora</name>
    <dbReference type="NCBI Taxonomy" id="1851006"/>
    <lineage>
        <taxon>Eukaryota</taxon>
        <taxon>Fungi</taxon>
        <taxon>Dikarya</taxon>
        <taxon>Ascomycota</taxon>
        <taxon>Pezizomycotina</taxon>
        <taxon>Eurotiomycetes</taxon>
        <taxon>Chaetothyriomycetidae</taxon>
        <taxon>Chaetothyriales</taxon>
        <taxon>Herpotrichiellaceae</taxon>
        <taxon>Phialophora</taxon>
    </lineage>
</organism>
<dbReference type="AlphaFoldDB" id="A0A0D2F4W5"/>
<feature type="transmembrane region" description="Helical" evidence="1">
    <location>
        <begin position="60"/>
        <end position="84"/>
    </location>
</feature>
<dbReference type="EMBL" id="KN846962">
    <property type="protein sequence ID" value="KIW62913.1"/>
    <property type="molecule type" value="Genomic_DNA"/>
</dbReference>
<accession>A0A0D2F4W5</accession>
<evidence type="ECO:0000313" key="2">
    <source>
        <dbReference type="EMBL" id="KIW62913.1"/>
    </source>
</evidence>
<evidence type="ECO:0000313" key="3">
    <source>
        <dbReference type="Proteomes" id="UP000054266"/>
    </source>
</evidence>
<dbReference type="Proteomes" id="UP000054266">
    <property type="component" value="Unassembled WGS sequence"/>
</dbReference>
<sequence>MENVLRDRGLLTTENWIIIMATTKEYTLVIWHEVNRLTTKAASAYVVLAQILVLSLEDTIGFNVLTLLAPLLFVTVVCSVVSIVKRIVPPRGVREVTVATGPAH</sequence>
<dbReference type="HOGENOM" id="CLU_2249806_0_0_1"/>
<keyword evidence="3" id="KW-1185">Reference proteome</keyword>
<gene>
    <name evidence="2" type="ORF">PV04_09801</name>
</gene>
<keyword evidence="1" id="KW-0472">Membrane</keyword>
<keyword evidence="1" id="KW-0812">Transmembrane</keyword>